<dbReference type="OrthoDB" id="3357408at2759"/>
<evidence type="ECO:0000256" key="1">
    <source>
        <dbReference type="SAM" id="Phobius"/>
    </source>
</evidence>
<feature type="transmembrane region" description="Helical" evidence="1">
    <location>
        <begin position="148"/>
        <end position="164"/>
    </location>
</feature>
<feature type="non-terminal residue" evidence="2">
    <location>
        <position position="1"/>
    </location>
</feature>
<feature type="transmembrane region" description="Helical" evidence="1">
    <location>
        <begin position="7"/>
        <end position="24"/>
    </location>
</feature>
<keyword evidence="1" id="KW-0812">Transmembrane</keyword>
<sequence length="199" mass="22655">YGQRYTIVILPSILWLAGFGVTAWETFNEDNIPEYNFMLNVTYTIFWVITVILKLYTTIMVVVRIWRVENATRPPPATDFSIPEDEIQQQTNLRKVLRIVIESGLIYTAVSFLALCSQVAMSNSVYISTSAILLSNGISNPPVRTKDVIIIGISFNLIHIRVAHTRTKQRRAKENSISTIQFEEHMITTTRSCSPTEVK</sequence>
<evidence type="ECO:0000313" key="3">
    <source>
        <dbReference type="Proteomes" id="UP000284706"/>
    </source>
</evidence>
<dbReference type="Proteomes" id="UP000284706">
    <property type="component" value="Unassembled WGS sequence"/>
</dbReference>
<comment type="caution">
    <text evidence="2">The sequence shown here is derived from an EMBL/GenBank/DDBJ whole genome shotgun (WGS) entry which is preliminary data.</text>
</comment>
<dbReference type="EMBL" id="NHYE01004470">
    <property type="protein sequence ID" value="PPQ84434.1"/>
    <property type="molecule type" value="Genomic_DNA"/>
</dbReference>
<evidence type="ECO:0000313" key="2">
    <source>
        <dbReference type="EMBL" id="PPQ84434.1"/>
    </source>
</evidence>
<accession>A0A409X0Y3</accession>
<keyword evidence="1" id="KW-0472">Membrane</keyword>
<reference evidence="2 3" key="1">
    <citation type="journal article" date="2018" name="Evol. Lett.">
        <title>Horizontal gene cluster transfer increased hallucinogenic mushroom diversity.</title>
        <authorList>
            <person name="Reynolds H.T."/>
            <person name="Vijayakumar V."/>
            <person name="Gluck-Thaler E."/>
            <person name="Korotkin H.B."/>
            <person name="Matheny P.B."/>
            <person name="Slot J.C."/>
        </authorList>
    </citation>
    <scope>NUCLEOTIDE SEQUENCE [LARGE SCALE GENOMIC DNA]</scope>
    <source>
        <strain evidence="2 3">SRW20</strain>
    </source>
</reference>
<organism evidence="2 3">
    <name type="scientific">Gymnopilus dilepis</name>
    <dbReference type="NCBI Taxonomy" id="231916"/>
    <lineage>
        <taxon>Eukaryota</taxon>
        <taxon>Fungi</taxon>
        <taxon>Dikarya</taxon>
        <taxon>Basidiomycota</taxon>
        <taxon>Agaricomycotina</taxon>
        <taxon>Agaricomycetes</taxon>
        <taxon>Agaricomycetidae</taxon>
        <taxon>Agaricales</taxon>
        <taxon>Agaricineae</taxon>
        <taxon>Hymenogastraceae</taxon>
        <taxon>Gymnopilus</taxon>
    </lineage>
</organism>
<dbReference type="InParanoid" id="A0A409X0Y3"/>
<proteinExistence type="predicted"/>
<name>A0A409X0Y3_9AGAR</name>
<feature type="transmembrane region" description="Helical" evidence="1">
    <location>
        <begin position="104"/>
        <end position="128"/>
    </location>
</feature>
<protein>
    <submittedName>
        <fullName evidence="2">Uncharacterized protein</fullName>
    </submittedName>
</protein>
<gene>
    <name evidence="2" type="ORF">CVT26_007912</name>
</gene>
<dbReference type="AlphaFoldDB" id="A0A409X0Y3"/>
<keyword evidence="3" id="KW-1185">Reference proteome</keyword>
<feature type="transmembrane region" description="Helical" evidence="1">
    <location>
        <begin position="44"/>
        <end position="66"/>
    </location>
</feature>
<keyword evidence="1" id="KW-1133">Transmembrane helix</keyword>